<dbReference type="OMA" id="PCLRAFS"/>
<dbReference type="InterPro" id="IPR044839">
    <property type="entry name" value="NDR1-like"/>
</dbReference>
<dbReference type="EMBL" id="CM035432">
    <property type="protein sequence ID" value="KAH7295694.1"/>
    <property type="molecule type" value="Genomic_DNA"/>
</dbReference>
<evidence type="ECO:0000313" key="8">
    <source>
        <dbReference type="Proteomes" id="UP000825935"/>
    </source>
</evidence>
<accession>A0A8T2RIM8</accession>
<comment type="subcellular location">
    <subcellularLocation>
        <location evidence="1">Membrane</location>
        <topology evidence="1">Single-pass membrane protein</topology>
    </subcellularLocation>
</comment>
<dbReference type="GO" id="GO:0098542">
    <property type="term" value="P:defense response to other organism"/>
    <property type="evidence" value="ECO:0007669"/>
    <property type="project" value="InterPro"/>
</dbReference>
<evidence type="ECO:0000256" key="1">
    <source>
        <dbReference type="ARBA" id="ARBA00004167"/>
    </source>
</evidence>
<evidence type="ECO:0000256" key="3">
    <source>
        <dbReference type="ARBA" id="ARBA00022989"/>
    </source>
</evidence>
<evidence type="ECO:0000259" key="6">
    <source>
        <dbReference type="Pfam" id="PF03168"/>
    </source>
</evidence>
<keyword evidence="3 5" id="KW-1133">Transmembrane helix</keyword>
<feature type="transmembrane region" description="Helical" evidence="5">
    <location>
        <begin position="62"/>
        <end position="83"/>
    </location>
</feature>
<evidence type="ECO:0000256" key="2">
    <source>
        <dbReference type="ARBA" id="ARBA00022692"/>
    </source>
</evidence>
<keyword evidence="4 5" id="KW-0472">Membrane</keyword>
<dbReference type="AlphaFoldDB" id="A0A8T2RIM8"/>
<dbReference type="InterPro" id="IPR004864">
    <property type="entry name" value="LEA_2"/>
</dbReference>
<dbReference type="PANTHER" id="PTHR31234">
    <property type="entry name" value="LATE EMBRYOGENESIS ABUNDANT (LEA) HYDROXYPROLINE-RICH GLYCOPROTEIN FAMILY"/>
    <property type="match status" value="1"/>
</dbReference>
<reference evidence="7 8" key="1">
    <citation type="submission" date="2021-08" db="EMBL/GenBank/DDBJ databases">
        <title>WGS assembly of Ceratopteris richardii.</title>
        <authorList>
            <person name="Marchant D.B."/>
            <person name="Chen G."/>
            <person name="Jenkins J."/>
            <person name="Shu S."/>
            <person name="Leebens-Mack J."/>
            <person name="Grimwood J."/>
            <person name="Schmutz J."/>
            <person name="Soltis P."/>
            <person name="Soltis D."/>
            <person name="Chen Z.-H."/>
        </authorList>
    </citation>
    <scope>NUCLEOTIDE SEQUENCE [LARGE SCALE GENOMIC DNA]</scope>
    <source>
        <strain evidence="7">Whitten #5841</strain>
        <tissue evidence="7">Leaf</tissue>
    </source>
</reference>
<organism evidence="7 8">
    <name type="scientific">Ceratopteris richardii</name>
    <name type="common">Triangle waterfern</name>
    <dbReference type="NCBI Taxonomy" id="49495"/>
    <lineage>
        <taxon>Eukaryota</taxon>
        <taxon>Viridiplantae</taxon>
        <taxon>Streptophyta</taxon>
        <taxon>Embryophyta</taxon>
        <taxon>Tracheophyta</taxon>
        <taxon>Polypodiopsida</taxon>
        <taxon>Polypodiidae</taxon>
        <taxon>Polypodiales</taxon>
        <taxon>Pteridineae</taxon>
        <taxon>Pteridaceae</taxon>
        <taxon>Parkerioideae</taxon>
        <taxon>Ceratopteris</taxon>
    </lineage>
</organism>
<proteinExistence type="predicted"/>
<gene>
    <name evidence="7" type="ORF">KP509_27G061100</name>
</gene>
<dbReference type="OrthoDB" id="1917236at2759"/>
<name>A0A8T2RIM8_CERRI</name>
<dbReference type="PANTHER" id="PTHR31234:SF4">
    <property type="entry name" value="EXPRESSED PROTEIN"/>
    <property type="match status" value="1"/>
</dbReference>
<dbReference type="Gene3D" id="2.60.40.1820">
    <property type="match status" value="1"/>
</dbReference>
<feature type="domain" description="Late embryogenesis abundant protein LEA-2 subgroup" evidence="6">
    <location>
        <begin position="118"/>
        <end position="212"/>
    </location>
</feature>
<comment type="caution">
    <text evidence="7">The sequence shown here is derived from an EMBL/GenBank/DDBJ whole genome shotgun (WGS) entry which is preliminary data.</text>
</comment>
<sequence length="232" mass="25708">MATPASKLSEFPHYSPLTKTEEPSDLLIVYPSENIDDNPPPPSLTYSGMQRHCCGYPLNRRCIYACICYPLLVFVGLCAFFFWPRGFDVDLEDISLGDVDFDVDLDGISLNITLDLELQADNSNFFGISYDNVALSLYYDEDLIGTVESSGGQIGARRKSSFNVSLSLSGDGLISNVITFIEDLANGSIPLRTAATFDGDIDILFFRIPLEVDINCSYVIDIDDFTIRDIDC</sequence>
<evidence type="ECO:0000256" key="4">
    <source>
        <dbReference type="ARBA" id="ARBA00023136"/>
    </source>
</evidence>
<keyword evidence="8" id="KW-1185">Reference proteome</keyword>
<dbReference type="GO" id="GO:0016020">
    <property type="term" value="C:membrane"/>
    <property type="evidence" value="ECO:0007669"/>
    <property type="project" value="UniProtKB-SubCell"/>
</dbReference>
<dbReference type="Pfam" id="PF03168">
    <property type="entry name" value="LEA_2"/>
    <property type="match status" value="1"/>
</dbReference>
<evidence type="ECO:0000256" key="5">
    <source>
        <dbReference type="SAM" id="Phobius"/>
    </source>
</evidence>
<keyword evidence="2 5" id="KW-0812">Transmembrane</keyword>
<dbReference type="Proteomes" id="UP000825935">
    <property type="component" value="Chromosome 27"/>
</dbReference>
<protein>
    <recommendedName>
        <fullName evidence="6">Late embryogenesis abundant protein LEA-2 subgroup domain-containing protein</fullName>
    </recommendedName>
</protein>
<dbReference type="SUPFAM" id="SSF117070">
    <property type="entry name" value="LEA14-like"/>
    <property type="match status" value="1"/>
</dbReference>
<evidence type="ECO:0000313" key="7">
    <source>
        <dbReference type="EMBL" id="KAH7295694.1"/>
    </source>
</evidence>